<gene>
    <name evidence="2" type="ORF">PODCO_401055</name>
</gene>
<sequence length="290" mass="31607">MSHNDHRVEAFTKTFESAIEAAISKQFTDLVSAEFRRMNNDQEAEIQRLEEKFQQEKSRFLTIAKAAAGGKISQDKLEVLADRLLRRKEGSRRWVLFQGGGGGGGGEGGGGGGGGGATWFFGSGPDPGGPNKRAHVGFAAERAGHAFGDESPALAGVGRAVRKRVEIKNRDVSDWESEGQDDIFEDLELGIGWIVLRCDLGADMAPVKFTEDPFAVPGRLAERHFDGFEKCVKHDHRRVYTNEDSLREFGHRGEGFGRGGHVRRMLTYFCGVVVDAGGSAPSLEWVLAAN</sequence>
<proteinExistence type="predicted"/>
<protein>
    <submittedName>
        <fullName evidence="2">Uncharacterized protein</fullName>
    </submittedName>
</protein>
<organism evidence="2 3">
    <name type="scientific">Podospora comata</name>
    <dbReference type="NCBI Taxonomy" id="48703"/>
    <lineage>
        <taxon>Eukaryota</taxon>
        <taxon>Fungi</taxon>
        <taxon>Dikarya</taxon>
        <taxon>Ascomycota</taxon>
        <taxon>Pezizomycotina</taxon>
        <taxon>Sordariomycetes</taxon>
        <taxon>Sordariomycetidae</taxon>
        <taxon>Sordariales</taxon>
        <taxon>Podosporaceae</taxon>
        <taxon>Podospora</taxon>
    </lineage>
</organism>
<evidence type="ECO:0000313" key="3">
    <source>
        <dbReference type="Proteomes" id="UP000280685"/>
    </source>
</evidence>
<reference evidence="2" key="1">
    <citation type="submission" date="2018-02" db="EMBL/GenBank/DDBJ databases">
        <authorList>
            <person name="Silar P."/>
        </authorList>
    </citation>
    <scope>NUCLEOTIDE SEQUENCE [LARGE SCALE GENOMIC DNA]</scope>
    <source>
        <strain evidence="2">T</strain>
    </source>
</reference>
<keyword evidence="1" id="KW-0175">Coiled coil</keyword>
<evidence type="ECO:0000256" key="1">
    <source>
        <dbReference type="SAM" id="Coils"/>
    </source>
</evidence>
<dbReference type="EMBL" id="LR026967">
    <property type="protein sequence ID" value="VBB79470.1"/>
    <property type="molecule type" value="Genomic_DNA"/>
</dbReference>
<feature type="coiled-coil region" evidence="1">
    <location>
        <begin position="32"/>
        <end position="59"/>
    </location>
</feature>
<evidence type="ECO:0000313" key="2">
    <source>
        <dbReference type="EMBL" id="VBB79470.1"/>
    </source>
</evidence>
<keyword evidence="3" id="KW-1185">Reference proteome</keyword>
<accession>A0ABY6S8T1</accession>
<name>A0ABY6S8T1_PODCO</name>
<dbReference type="Proteomes" id="UP000280685">
    <property type="component" value="Chromosome 4"/>
</dbReference>